<dbReference type="PANTHER" id="PTHR32002:SF41">
    <property type="entry name" value="PROTEIN NLP8"/>
    <property type="match status" value="1"/>
</dbReference>
<evidence type="ECO:0000313" key="2">
    <source>
        <dbReference type="Proteomes" id="UP001472677"/>
    </source>
</evidence>
<accession>A0ABR2F2J1</accession>
<dbReference type="InterPro" id="IPR045012">
    <property type="entry name" value="NLP"/>
</dbReference>
<reference evidence="1 2" key="1">
    <citation type="journal article" date="2024" name="G3 (Bethesda)">
        <title>Genome assembly of Hibiscus sabdariffa L. provides insights into metabolisms of medicinal natural products.</title>
        <authorList>
            <person name="Kim T."/>
        </authorList>
    </citation>
    <scope>NUCLEOTIDE SEQUENCE [LARGE SCALE GENOMIC DNA]</scope>
    <source>
        <strain evidence="1">TK-2024</strain>
        <tissue evidence="1">Old leaves</tissue>
    </source>
</reference>
<proteinExistence type="predicted"/>
<comment type="caution">
    <text evidence="1">The sequence shown here is derived from an EMBL/GenBank/DDBJ whole genome shotgun (WGS) entry which is preliminary data.</text>
</comment>
<gene>
    <name evidence="1" type="ORF">V6N12_007707</name>
</gene>
<dbReference type="EMBL" id="JBBPBM010000009">
    <property type="protein sequence ID" value="KAK8569175.1"/>
    <property type="molecule type" value="Genomic_DNA"/>
</dbReference>
<evidence type="ECO:0000313" key="1">
    <source>
        <dbReference type="EMBL" id="KAK8569175.1"/>
    </source>
</evidence>
<dbReference type="PANTHER" id="PTHR32002">
    <property type="entry name" value="PROTEIN NLP8"/>
    <property type="match status" value="1"/>
</dbReference>
<sequence>MGAMTAIACPRPAAMGVIPLPPRIFTYIKHKKIHVSSSNPSRLVELTGEGILAQFWPPVKHGGHYMLTTSEQLYLLDQMLSGYREVSRTYFFSTELKLCSFPSLPSCVFTSIVPEWTSNVIHYSKGEYLRVTYVVNYEVCGSIALPIFEPLDMSCCSIGSICVECYTLAMDGDDGVQIAFFRLLCKSYVQHTCWFGYLDVVRSLVYQSSILDSTG</sequence>
<keyword evidence="2" id="KW-1185">Reference proteome</keyword>
<name>A0ABR2F2J1_9ROSI</name>
<protein>
    <submittedName>
        <fullName evidence="1">Uncharacterized protein</fullName>
    </submittedName>
</protein>
<dbReference type="Proteomes" id="UP001472677">
    <property type="component" value="Unassembled WGS sequence"/>
</dbReference>
<organism evidence="1 2">
    <name type="scientific">Hibiscus sabdariffa</name>
    <name type="common">roselle</name>
    <dbReference type="NCBI Taxonomy" id="183260"/>
    <lineage>
        <taxon>Eukaryota</taxon>
        <taxon>Viridiplantae</taxon>
        <taxon>Streptophyta</taxon>
        <taxon>Embryophyta</taxon>
        <taxon>Tracheophyta</taxon>
        <taxon>Spermatophyta</taxon>
        <taxon>Magnoliopsida</taxon>
        <taxon>eudicotyledons</taxon>
        <taxon>Gunneridae</taxon>
        <taxon>Pentapetalae</taxon>
        <taxon>rosids</taxon>
        <taxon>malvids</taxon>
        <taxon>Malvales</taxon>
        <taxon>Malvaceae</taxon>
        <taxon>Malvoideae</taxon>
        <taxon>Hibiscus</taxon>
    </lineage>
</organism>